<dbReference type="Pfam" id="PF23598">
    <property type="entry name" value="LRR_14"/>
    <property type="match status" value="1"/>
</dbReference>
<organism evidence="4 5">
    <name type="scientific">Malus domestica</name>
    <name type="common">Apple</name>
    <name type="synonym">Pyrus malus</name>
    <dbReference type="NCBI Taxonomy" id="3750"/>
    <lineage>
        <taxon>Eukaryota</taxon>
        <taxon>Viridiplantae</taxon>
        <taxon>Streptophyta</taxon>
        <taxon>Embryophyta</taxon>
        <taxon>Tracheophyta</taxon>
        <taxon>Spermatophyta</taxon>
        <taxon>Magnoliopsida</taxon>
        <taxon>eudicotyledons</taxon>
        <taxon>Gunneridae</taxon>
        <taxon>Pentapetalae</taxon>
        <taxon>rosids</taxon>
        <taxon>fabids</taxon>
        <taxon>Rosales</taxon>
        <taxon>Rosaceae</taxon>
        <taxon>Amygdaloideae</taxon>
        <taxon>Maleae</taxon>
        <taxon>Malus</taxon>
    </lineage>
</organism>
<evidence type="ECO:0000256" key="1">
    <source>
        <dbReference type="ARBA" id="ARBA00022737"/>
    </source>
</evidence>
<keyword evidence="5" id="KW-1185">Reference proteome</keyword>
<dbReference type="Proteomes" id="UP000290289">
    <property type="component" value="Chromosome 12"/>
</dbReference>
<keyword evidence="1" id="KW-0677">Repeat</keyword>
<dbReference type="Gene3D" id="3.80.10.10">
    <property type="entry name" value="Ribonuclease Inhibitor"/>
    <property type="match status" value="1"/>
</dbReference>
<dbReference type="PANTHER" id="PTHR36766">
    <property type="entry name" value="PLANT BROAD-SPECTRUM MILDEW RESISTANCE PROTEIN RPW8"/>
    <property type="match status" value="1"/>
</dbReference>
<proteinExistence type="predicted"/>
<gene>
    <name evidence="4" type="ORF">DVH24_036264</name>
</gene>
<dbReference type="STRING" id="3750.A0A498IL30"/>
<reference evidence="4 5" key="1">
    <citation type="submission" date="2018-10" db="EMBL/GenBank/DDBJ databases">
        <title>A high-quality apple genome assembly.</title>
        <authorList>
            <person name="Hu J."/>
        </authorList>
    </citation>
    <scope>NUCLEOTIDE SEQUENCE [LARGE SCALE GENOMIC DNA]</scope>
    <source>
        <strain evidence="5">cv. HFTH1</strain>
        <tissue evidence="4">Young leaf</tissue>
    </source>
</reference>
<dbReference type="InterPro" id="IPR055414">
    <property type="entry name" value="LRR_R13L4/SHOC2-like"/>
</dbReference>
<evidence type="ECO:0000313" key="5">
    <source>
        <dbReference type="Proteomes" id="UP000290289"/>
    </source>
</evidence>
<keyword evidence="2" id="KW-0611">Plant defense</keyword>
<dbReference type="PANTHER" id="PTHR36766:SF61">
    <property type="entry name" value="NB-ARC DOMAIN DISEASE RESISTANCE PROTEIN"/>
    <property type="match status" value="1"/>
</dbReference>
<feature type="domain" description="Disease resistance R13L4/SHOC-2-like LRR" evidence="3">
    <location>
        <begin position="14"/>
        <end position="218"/>
    </location>
</feature>
<accession>A0A498IL30</accession>
<sequence length="248" mass="27969">MAIEDINESFLQTCFSRFKYLRMLVLFDSTFEAFPSSIASLKRMRYLQLSGNASITKLPDAVCKLQSLEILNVLGCVNLEELPRDISKLISLRSLEVTTKQTSFPDNVVGCMKSLRYLSIGDCGNLTSLPRDMSYLDALHTLIIWDCKQLDLANGNYQLIQLRLRSLLIAGVPRVVALPEWLQGAANTLRVLCIWGCENLDALPEWLTSFTSLRILHLRRCPKLVSLPEGMHPLEVKIADCPQLKRGI</sequence>
<dbReference type="AlphaFoldDB" id="A0A498IL30"/>
<dbReference type="SUPFAM" id="SSF52047">
    <property type="entry name" value="RNI-like"/>
    <property type="match status" value="1"/>
</dbReference>
<dbReference type="InterPro" id="IPR032675">
    <property type="entry name" value="LRR_dom_sf"/>
</dbReference>
<comment type="caution">
    <text evidence="4">The sequence shown here is derived from an EMBL/GenBank/DDBJ whole genome shotgun (WGS) entry which is preliminary data.</text>
</comment>
<protein>
    <recommendedName>
        <fullName evidence="3">Disease resistance R13L4/SHOC-2-like LRR domain-containing protein</fullName>
    </recommendedName>
</protein>
<dbReference type="EMBL" id="RDQH01000338">
    <property type="protein sequence ID" value="RXH81923.1"/>
    <property type="molecule type" value="Genomic_DNA"/>
</dbReference>
<dbReference type="GO" id="GO:0006952">
    <property type="term" value="P:defense response"/>
    <property type="evidence" value="ECO:0007669"/>
    <property type="project" value="UniProtKB-KW"/>
</dbReference>
<evidence type="ECO:0000259" key="3">
    <source>
        <dbReference type="Pfam" id="PF23598"/>
    </source>
</evidence>
<name>A0A498IL30_MALDO</name>
<evidence type="ECO:0000256" key="2">
    <source>
        <dbReference type="ARBA" id="ARBA00022821"/>
    </source>
</evidence>
<evidence type="ECO:0000313" key="4">
    <source>
        <dbReference type="EMBL" id="RXH81923.1"/>
    </source>
</evidence>